<accession>A0A0G0QDJ2</accession>
<keyword evidence="8 12" id="KW-0175">Coiled coil</keyword>
<dbReference type="InterPro" id="IPR019499">
    <property type="entry name" value="Val-tRNA_synth_tRNA-bd"/>
</dbReference>
<comment type="caution">
    <text evidence="16">The sequence shown here is derived from an EMBL/GenBank/DDBJ whole genome shotgun (WGS) entry which is preliminary data.</text>
</comment>
<evidence type="ECO:0000256" key="2">
    <source>
        <dbReference type="ARBA" id="ARBA00011245"/>
    </source>
</evidence>
<comment type="similarity">
    <text evidence="11 12">Belongs to the class-I aminoacyl-tRNA synthetase family. ValS type 1 subfamily.</text>
</comment>
<dbReference type="STRING" id="1619037.UT67_C0002G0005"/>
<keyword evidence="3 12" id="KW-0963">Cytoplasm</keyword>
<dbReference type="Pfam" id="PF00133">
    <property type="entry name" value="tRNA-synt_1"/>
    <property type="match status" value="1"/>
</dbReference>
<dbReference type="PRINTS" id="PR00986">
    <property type="entry name" value="TRNASYNTHVAL"/>
</dbReference>
<evidence type="ECO:0000256" key="11">
    <source>
        <dbReference type="ARBA" id="ARBA00060830"/>
    </source>
</evidence>
<dbReference type="HAMAP" id="MF_02004">
    <property type="entry name" value="Val_tRNA_synth_type1"/>
    <property type="match status" value="1"/>
</dbReference>
<comment type="subunit">
    <text evidence="2 12">Monomer.</text>
</comment>
<dbReference type="SUPFAM" id="SSF52374">
    <property type="entry name" value="Nucleotidylyl transferase"/>
    <property type="match status" value="1"/>
</dbReference>
<feature type="coiled-coil region" evidence="12">
    <location>
        <begin position="783"/>
        <end position="885"/>
    </location>
</feature>
<keyword evidence="4 12" id="KW-0436">Ligase</keyword>
<dbReference type="InterPro" id="IPR013155">
    <property type="entry name" value="M/V/L/I-tRNA-synth_anticd-bd"/>
</dbReference>
<dbReference type="GO" id="GO:0004832">
    <property type="term" value="F:valine-tRNA ligase activity"/>
    <property type="evidence" value="ECO:0007669"/>
    <property type="project" value="UniProtKB-UniRule"/>
</dbReference>
<dbReference type="InterPro" id="IPR010978">
    <property type="entry name" value="tRNA-bd_arm"/>
</dbReference>
<dbReference type="FunFam" id="1.10.287.380:FF:000001">
    <property type="entry name" value="Valine--tRNA ligase"/>
    <property type="match status" value="1"/>
</dbReference>
<evidence type="ECO:0000259" key="14">
    <source>
        <dbReference type="Pfam" id="PF08264"/>
    </source>
</evidence>
<evidence type="ECO:0000259" key="13">
    <source>
        <dbReference type="Pfam" id="PF00133"/>
    </source>
</evidence>
<dbReference type="Pfam" id="PF10458">
    <property type="entry name" value="Val_tRNA-synt_C"/>
    <property type="match status" value="1"/>
</dbReference>
<reference evidence="16 17" key="1">
    <citation type="journal article" date="2015" name="Nature">
        <title>rRNA introns, odd ribosomes, and small enigmatic genomes across a large radiation of phyla.</title>
        <authorList>
            <person name="Brown C.T."/>
            <person name="Hug L.A."/>
            <person name="Thomas B.C."/>
            <person name="Sharon I."/>
            <person name="Castelle C.J."/>
            <person name="Singh A."/>
            <person name="Wilkins M.J."/>
            <person name="Williams K.H."/>
            <person name="Banfield J.F."/>
        </authorList>
    </citation>
    <scope>NUCLEOTIDE SEQUENCE [LARGE SCALE GENOMIC DNA]</scope>
</reference>
<feature type="binding site" evidence="12">
    <location>
        <position position="563"/>
    </location>
    <ligand>
        <name>ATP</name>
        <dbReference type="ChEBI" id="CHEBI:30616"/>
    </ligand>
</feature>
<feature type="short sequence motif" description="'HIGH' region" evidence="12">
    <location>
        <begin position="52"/>
        <end position="62"/>
    </location>
</feature>
<dbReference type="EC" id="6.1.1.9" evidence="12"/>
<dbReference type="SUPFAM" id="SSF46589">
    <property type="entry name" value="tRNA-binding arm"/>
    <property type="match status" value="1"/>
</dbReference>
<sequence>MKELPKAYEPKNYEDAIYKKWEELGLFNPDVCVEKGVTKAKADYFSIVLPPPNVTGTLHMGHAAMLAIEDVMVRYHRMKGDRTLWVPGTDHAAIATQAKVEKLLIAKGSKNPRQELGREKFLDEVKKFAQESHDTIVNQCRKMGASLDWSREAFTLDEQRNLAVRTVFKKMYDDGLIYRGYRIVNWCPHCLSTLADDEVEYKEEKAKLYKFKYSPDFPFEISTTRPETKLGDTAVAVNQKDKRYKKYIGKTLEVKKFAGGPDLKLKIIASDEVDMDFGTGALGVTPAHSFVDYEIAQKNKLEMVKVIGEDGKMTAEAGKEYVGLSVLEARNKVVGSLIENGGIDKNETMPSFQHNLSVCYRCGTAVEPLPSKQWFIDVNKPIKSRGKKSLKQLMQKAIGKKDGQIKIIPDHFEKTYFHWIDNLRDWCISRQIWYGHQIPVYYCKRGNPKSKIPNPKCEEPIVSIDTSKKCPYCDGEVVQDPDTLDTWFSSGLWTFSTLGYPNLKADDLNNYHPTSVMETGYDILFFWVARMILMTTYVLGDIPFKTVYLHGLVRDEKGAKMSKSLGNVIDPLDMIAKYGTDATRLSLLLGNTPGNDMKLSEEKIAGFRNFTNKLWNISRFMLLNIENPKMDVAEPEGKTLADEWVLNGLNNVVQEVSKSIEEFNFSMAGEKLRDFTWSELADWYLEIAKVEGGKSDILNYILNTILKLWHPYMPFVTEAIWQEVYSSDKALMVESWAEQKKAKAKINDFEEIKNTITKIRSLRAEYKIEPAKKIGAFINIGDHEKLLKENEEIIKSLARLEKLEFVKSGAEVSLDLAGAIDVSKEKPRLEKEIAEIKKYVSGLENKLSNKEFVKNAPKEVAAKEMEKLNEAKSKLEKLLEQLSNL</sequence>
<evidence type="ECO:0000256" key="4">
    <source>
        <dbReference type="ARBA" id="ARBA00022598"/>
    </source>
</evidence>
<feature type="domain" description="Methionyl/Valyl/Leucyl/Isoleucyl-tRNA synthetase anticodon-binding" evidence="14">
    <location>
        <begin position="642"/>
        <end position="774"/>
    </location>
</feature>
<protein>
    <recommendedName>
        <fullName evidence="12">Valine--tRNA ligase</fullName>
        <ecNumber evidence="12">6.1.1.9</ecNumber>
    </recommendedName>
    <alternativeName>
        <fullName evidence="12">Valyl-tRNA synthetase</fullName>
        <shortName evidence="12">ValRS</shortName>
    </alternativeName>
</protein>
<dbReference type="PANTHER" id="PTHR11946">
    <property type="entry name" value="VALYL-TRNA SYNTHETASES"/>
    <property type="match status" value="1"/>
</dbReference>
<dbReference type="Gene3D" id="1.10.287.380">
    <property type="entry name" value="Valyl-tRNA synthetase, C-terminal domain"/>
    <property type="match status" value="1"/>
</dbReference>
<dbReference type="GO" id="GO:0005829">
    <property type="term" value="C:cytosol"/>
    <property type="evidence" value="ECO:0007669"/>
    <property type="project" value="TreeGrafter"/>
</dbReference>
<comment type="domain">
    <text evidence="12">ValRS has two distinct active sites: one for aminoacylation and one for editing. The misactivated threonine is translocated from the active site to the editing site.</text>
</comment>
<dbReference type="InterPro" id="IPR009008">
    <property type="entry name" value="Val/Leu/Ile-tRNA-synth_edit"/>
</dbReference>
<feature type="domain" description="Valyl-tRNA synthetase tRNA-binding arm" evidence="15">
    <location>
        <begin position="821"/>
        <end position="885"/>
    </location>
</feature>
<name>A0A0G0QDJ2_9BACT</name>
<evidence type="ECO:0000259" key="15">
    <source>
        <dbReference type="Pfam" id="PF10458"/>
    </source>
</evidence>
<dbReference type="EMBL" id="LBXR01000002">
    <property type="protein sequence ID" value="KKR35381.1"/>
    <property type="molecule type" value="Genomic_DNA"/>
</dbReference>
<evidence type="ECO:0000256" key="9">
    <source>
        <dbReference type="ARBA" id="ARBA00023146"/>
    </source>
</evidence>
<dbReference type="PROSITE" id="PS00178">
    <property type="entry name" value="AA_TRNA_LIGASE_I"/>
    <property type="match status" value="1"/>
</dbReference>
<dbReference type="NCBIfam" id="TIGR00422">
    <property type="entry name" value="valS"/>
    <property type="match status" value="1"/>
</dbReference>
<keyword evidence="9 12" id="KW-0030">Aminoacyl-tRNA synthetase</keyword>
<dbReference type="InterPro" id="IPR037118">
    <property type="entry name" value="Val-tRNA_synth_C_sf"/>
</dbReference>
<evidence type="ECO:0000256" key="1">
    <source>
        <dbReference type="ARBA" id="ARBA00004496"/>
    </source>
</evidence>
<dbReference type="NCBIfam" id="NF004349">
    <property type="entry name" value="PRK05729.1"/>
    <property type="match status" value="1"/>
</dbReference>
<keyword evidence="5 12" id="KW-0547">Nucleotide-binding</keyword>
<evidence type="ECO:0000256" key="10">
    <source>
        <dbReference type="ARBA" id="ARBA00047552"/>
    </source>
</evidence>
<dbReference type="GO" id="GO:0006438">
    <property type="term" value="P:valyl-tRNA aminoacylation"/>
    <property type="evidence" value="ECO:0007669"/>
    <property type="project" value="UniProtKB-UniRule"/>
</dbReference>
<feature type="short sequence motif" description="'KMSKS' region" evidence="12">
    <location>
        <begin position="560"/>
        <end position="564"/>
    </location>
</feature>
<organism evidence="16 17">
    <name type="scientific">Candidatus Magasanikbacteria bacterium GW2011_GWA2_40_10</name>
    <dbReference type="NCBI Taxonomy" id="1619037"/>
    <lineage>
        <taxon>Bacteria</taxon>
        <taxon>Candidatus Magasanikiibacteriota</taxon>
    </lineage>
</organism>
<comment type="function">
    <text evidence="12">Catalyzes the attachment of valine to tRNA(Val). As ValRS can inadvertently accommodate and process structurally similar amino acids such as threonine, to avoid such errors, it has a 'posttransfer' editing activity that hydrolyzes mischarged Thr-tRNA(Val) in a tRNA-dependent manner.</text>
</comment>
<dbReference type="InterPro" id="IPR009080">
    <property type="entry name" value="tRNAsynth_Ia_anticodon-bd"/>
</dbReference>
<dbReference type="GO" id="GO:0005524">
    <property type="term" value="F:ATP binding"/>
    <property type="evidence" value="ECO:0007669"/>
    <property type="project" value="UniProtKB-UniRule"/>
</dbReference>
<evidence type="ECO:0000256" key="7">
    <source>
        <dbReference type="ARBA" id="ARBA00022917"/>
    </source>
</evidence>
<evidence type="ECO:0000256" key="5">
    <source>
        <dbReference type="ARBA" id="ARBA00022741"/>
    </source>
</evidence>
<evidence type="ECO:0000313" key="16">
    <source>
        <dbReference type="EMBL" id="KKR35381.1"/>
    </source>
</evidence>
<dbReference type="Pfam" id="PF08264">
    <property type="entry name" value="Anticodon_1"/>
    <property type="match status" value="1"/>
</dbReference>
<dbReference type="Proteomes" id="UP000034855">
    <property type="component" value="Unassembled WGS sequence"/>
</dbReference>
<comment type="domain">
    <text evidence="12">The C-terminal coiled-coil domain is crucial for aminoacylation activity.</text>
</comment>
<dbReference type="InterPro" id="IPR002303">
    <property type="entry name" value="Valyl-tRNA_ligase"/>
</dbReference>
<evidence type="ECO:0000256" key="8">
    <source>
        <dbReference type="ARBA" id="ARBA00023054"/>
    </source>
</evidence>
<dbReference type="SUPFAM" id="SSF47323">
    <property type="entry name" value="Anticodon-binding domain of a subclass of class I aminoacyl-tRNA synthetases"/>
    <property type="match status" value="1"/>
</dbReference>
<dbReference type="InterPro" id="IPR033705">
    <property type="entry name" value="Anticodon_Ia_Val"/>
</dbReference>
<dbReference type="CDD" id="cd00817">
    <property type="entry name" value="ValRS_core"/>
    <property type="match status" value="1"/>
</dbReference>
<dbReference type="GO" id="GO:0002161">
    <property type="term" value="F:aminoacyl-tRNA deacylase activity"/>
    <property type="evidence" value="ECO:0007669"/>
    <property type="project" value="InterPro"/>
</dbReference>
<dbReference type="CDD" id="cd07962">
    <property type="entry name" value="Anticodon_Ia_Val"/>
    <property type="match status" value="1"/>
</dbReference>
<dbReference type="FunFam" id="3.40.50.620:FF:000032">
    <property type="entry name" value="Valine--tRNA ligase"/>
    <property type="match status" value="1"/>
</dbReference>
<keyword evidence="6 12" id="KW-0067">ATP-binding</keyword>
<dbReference type="InterPro" id="IPR002300">
    <property type="entry name" value="aa-tRNA-synth_Ia"/>
</dbReference>
<proteinExistence type="inferred from homology"/>
<dbReference type="PANTHER" id="PTHR11946:SF93">
    <property type="entry name" value="VALINE--TRNA LIGASE, CHLOROPLASTIC_MITOCHONDRIAL 2"/>
    <property type="match status" value="1"/>
</dbReference>
<dbReference type="Gene3D" id="1.10.730.10">
    <property type="entry name" value="Isoleucyl-tRNA Synthetase, Domain 1"/>
    <property type="match status" value="1"/>
</dbReference>
<comment type="catalytic activity">
    <reaction evidence="10 12">
        <text>tRNA(Val) + L-valine + ATP = L-valyl-tRNA(Val) + AMP + diphosphate</text>
        <dbReference type="Rhea" id="RHEA:10704"/>
        <dbReference type="Rhea" id="RHEA-COMP:9672"/>
        <dbReference type="Rhea" id="RHEA-COMP:9708"/>
        <dbReference type="ChEBI" id="CHEBI:30616"/>
        <dbReference type="ChEBI" id="CHEBI:33019"/>
        <dbReference type="ChEBI" id="CHEBI:57762"/>
        <dbReference type="ChEBI" id="CHEBI:78442"/>
        <dbReference type="ChEBI" id="CHEBI:78537"/>
        <dbReference type="ChEBI" id="CHEBI:456215"/>
        <dbReference type="EC" id="6.1.1.9"/>
    </reaction>
</comment>
<feature type="domain" description="Aminoacyl-tRNA synthetase class Ia" evidence="13">
    <location>
        <begin position="17"/>
        <end position="599"/>
    </location>
</feature>
<comment type="subcellular location">
    <subcellularLocation>
        <location evidence="1 12">Cytoplasm</location>
    </subcellularLocation>
</comment>
<dbReference type="Gene3D" id="3.40.50.620">
    <property type="entry name" value="HUPs"/>
    <property type="match status" value="2"/>
</dbReference>
<evidence type="ECO:0000256" key="3">
    <source>
        <dbReference type="ARBA" id="ARBA00022490"/>
    </source>
</evidence>
<evidence type="ECO:0000313" key="17">
    <source>
        <dbReference type="Proteomes" id="UP000034855"/>
    </source>
</evidence>
<dbReference type="SUPFAM" id="SSF50677">
    <property type="entry name" value="ValRS/IleRS/LeuRS editing domain"/>
    <property type="match status" value="1"/>
</dbReference>
<evidence type="ECO:0000256" key="12">
    <source>
        <dbReference type="HAMAP-Rule" id="MF_02004"/>
    </source>
</evidence>
<evidence type="ECO:0000256" key="6">
    <source>
        <dbReference type="ARBA" id="ARBA00022840"/>
    </source>
</evidence>
<gene>
    <name evidence="12" type="primary">valS</name>
    <name evidence="16" type="ORF">UT67_C0002G0005</name>
</gene>
<dbReference type="InterPro" id="IPR001412">
    <property type="entry name" value="aa-tRNA-synth_I_CS"/>
</dbReference>
<dbReference type="AlphaFoldDB" id="A0A0G0QDJ2"/>
<dbReference type="InterPro" id="IPR014729">
    <property type="entry name" value="Rossmann-like_a/b/a_fold"/>
</dbReference>
<dbReference type="PATRIC" id="fig|1619037.3.peg.60"/>
<keyword evidence="7 12" id="KW-0648">Protein biosynthesis</keyword>